<reference evidence="2" key="1">
    <citation type="submission" date="2017-09" db="EMBL/GenBank/DDBJ databases">
        <title>Metaegenomics of thermophilic ammonia-oxidizing enrichment culture.</title>
        <authorList>
            <person name="Kato S."/>
            <person name="Suzuki K."/>
        </authorList>
    </citation>
    <scope>NUCLEOTIDE SEQUENCE [LARGE SCALE GENOMIC DNA]</scope>
</reference>
<sequence length="344" mass="39250">MRKWVGLLCLICMIVVGGWWIVRRAIGQATSFVRKINGLPAGQHWWFVDAYQGQLFVIDRYGNKVDITGKINLYPVAPFYVARINPNTEQVEEEFTTRQWRAVAISAQREQRVDSWLTQDYDYWVLDSQSNTAYALRPTHWDEWGEERYTGIYVIDVQTRQLKKFLEISPIGTLSLSSSEGKLYVSVGPEYGKSPEIRVFSTATLDLIKTMTYNSDCPIWDMKFTRDGKRLFCCVYGRGLLVVNTVNDQFESWGEPLDVPVDFGLANFSFSIAMASDEKEVYVALRDSRERGRVAAIDIAQKKLVRTLELSPTACTSVVVIGDKLFAACLDGVYVIDIPAWRQQ</sequence>
<accession>A0A2H5XEC1</accession>
<dbReference type="Gene3D" id="2.130.10.10">
    <property type="entry name" value="YVTN repeat-like/Quinoprotein amine dehydrogenase"/>
    <property type="match status" value="1"/>
</dbReference>
<evidence type="ECO:0000313" key="1">
    <source>
        <dbReference type="EMBL" id="GBC99530.1"/>
    </source>
</evidence>
<evidence type="ECO:0000313" key="2">
    <source>
        <dbReference type="Proteomes" id="UP000236173"/>
    </source>
</evidence>
<dbReference type="Proteomes" id="UP000236173">
    <property type="component" value="Unassembled WGS sequence"/>
</dbReference>
<dbReference type="AlphaFoldDB" id="A0A2H5XEC1"/>
<dbReference type="SUPFAM" id="SSF69322">
    <property type="entry name" value="Tricorn protease domain 2"/>
    <property type="match status" value="1"/>
</dbReference>
<name>A0A2H5XEC1_9BACT</name>
<dbReference type="EMBL" id="BEHT01000029">
    <property type="protein sequence ID" value="GBC99530.1"/>
    <property type="molecule type" value="Genomic_DNA"/>
</dbReference>
<protein>
    <submittedName>
        <fullName evidence="1">Uncharacterized protein</fullName>
    </submittedName>
</protein>
<comment type="caution">
    <text evidence="1">The sequence shown here is derived from an EMBL/GenBank/DDBJ whole genome shotgun (WGS) entry which is preliminary data.</text>
</comment>
<organism evidence="1 2">
    <name type="scientific">Candidatus Fervidibacter japonicus</name>
    <dbReference type="NCBI Taxonomy" id="2035412"/>
    <lineage>
        <taxon>Bacteria</taxon>
        <taxon>Candidatus Fervidibacterota</taxon>
        <taxon>Candidatus Fervidibacter</taxon>
    </lineage>
</organism>
<gene>
    <name evidence="1" type="ORF">HRbin17_02055</name>
</gene>
<dbReference type="InterPro" id="IPR015943">
    <property type="entry name" value="WD40/YVTN_repeat-like_dom_sf"/>
</dbReference>
<proteinExistence type="predicted"/>